<sequence length="85" mass="8988">MGLVNQPEGFNCALGAVLRVSLVGECAIDIETGDINIGLAVNYPVRNNATDATTGEDANRVHAGGNKIVADAWCFADERLQVWGE</sequence>
<dbReference type="AlphaFoldDB" id="A0A6J6PT65"/>
<dbReference type="EMBL" id="CAEZXZ010000062">
    <property type="protein sequence ID" value="CAB4701622.1"/>
    <property type="molecule type" value="Genomic_DNA"/>
</dbReference>
<gene>
    <name evidence="1" type="ORF">UFOPK2625_00534</name>
</gene>
<accession>A0A6J6PT65</accession>
<organism evidence="1">
    <name type="scientific">freshwater metagenome</name>
    <dbReference type="NCBI Taxonomy" id="449393"/>
    <lineage>
        <taxon>unclassified sequences</taxon>
        <taxon>metagenomes</taxon>
        <taxon>ecological metagenomes</taxon>
    </lineage>
</organism>
<proteinExistence type="predicted"/>
<protein>
    <submittedName>
        <fullName evidence="1">Unannotated protein</fullName>
    </submittedName>
</protein>
<name>A0A6J6PT65_9ZZZZ</name>
<evidence type="ECO:0000313" key="1">
    <source>
        <dbReference type="EMBL" id="CAB4701622.1"/>
    </source>
</evidence>
<reference evidence="1" key="1">
    <citation type="submission" date="2020-05" db="EMBL/GenBank/DDBJ databases">
        <authorList>
            <person name="Chiriac C."/>
            <person name="Salcher M."/>
            <person name="Ghai R."/>
            <person name="Kavagutti S V."/>
        </authorList>
    </citation>
    <scope>NUCLEOTIDE SEQUENCE</scope>
</reference>